<evidence type="ECO:0000313" key="3">
    <source>
        <dbReference type="Proteomes" id="UP000190092"/>
    </source>
</evidence>
<organism evidence="2 3">
    <name type="scientific">Enhydrobacter aerosaccus</name>
    <dbReference type="NCBI Taxonomy" id="225324"/>
    <lineage>
        <taxon>Bacteria</taxon>
        <taxon>Pseudomonadati</taxon>
        <taxon>Pseudomonadota</taxon>
        <taxon>Alphaproteobacteria</taxon>
        <taxon>Hyphomicrobiales</taxon>
        <taxon>Enhydrobacter</taxon>
    </lineage>
</organism>
<dbReference type="RefSeq" id="WP_085937561.1">
    <property type="nucleotide sequence ID" value="NZ_FUWJ01000014.1"/>
</dbReference>
<dbReference type="PANTHER" id="PTHR11365">
    <property type="entry name" value="5-OXOPROLINASE RELATED"/>
    <property type="match status" value="1"/>
</dbReference>
<accession>A0A1T4T846</accession>
<keyword evidence="3" id="KW-1185">Reference proteome</keyword>
<dbReference type="GO" id="GO:0006749">
    <property type="term" value="P:glutathione metabolic process"/>
    <property type="evidence" value="ECO:0007669"/>
    <property type="project" value="TreeGrafter"/>
</dbReference>
<proteinExistence type="predicted"/>
<gene>
    <name evidence="2" type="ORF">SAMN02745126_05815</name>
</gene>
<name>A0A1T4T846_9HYPH</name>
<dbReference type="InterPro" id="IPR045079">
    <property type="entry name" value="Oxoprolinase-like"/>
</dbReference>
<dbReference type="OrthoDB" id="9761586at2"/>
<dbReference type="Proteomes" id="UP000190092">
    <property type="component" value="Unassembled WGS sequence"/>
</dbReference>
<dbReference type="GO" id="GO:0005829">
    <property type="term" value="C:cytosol"/>
    <property type="evidence" value="ECO:0007669"/>
    <property type="project" value="TreeGrafter"/>
</dbReference>
<sequence length="541" mass="58551">MSRTFDPIELELLWRRLISMVDEAAAAMVRTSFSTLVRESYDFSCVITDASGQSLVQASESIPSFIGTLPETVKHFLRFFPPEKLEPGDVLITNDIWLGTGHLPDVTMAKPIFKDGRLVAFSATTAHAPDIGGKIRSPEPREVFEEGLQIPPMKMIAAGRTDETLVAIIRKNVRTPDQTMGDLYAQIVALDLMEDRLRILMESYGLPDLTDLAREIQGRCETAMRAAIRALPDGTYHSELTTDGVHDKPITMKLALTIRGDEIEMDFAGTDPQVDRAINCALCYTNAMAMYGVKVCTSPNLPNNEGAWRPITLTAPPGCIVNPVFPASGGSRMLIGHYIPMLVFGCLGQIVPERVMAACGSPMWGMNQSGVREGGKPYANMFFYNGGMGANTRGDGITCLSWPSNVSSTSIEISEHIAPLRFHHKKLRPDSGGAGRHRGGLGQEILIESRSETPIAVSFLAERTVFPAFGIEGGKDGAPGILLINGEKTDPKKQYVLRKGDTVSLGTPGGGGHGDPQQRAEAALAADLAAGYVTDRSLYRG</sequence>
<evidence type="ECO:0000259" key="1">
    <source>
        <dbReference type="Pfam" id="PF02538"/>
    </source>
</evidence>
<dbReference type="Pfam" id="PF02538">
    <property type="entry name" value="Hydantoinase_B"/>
    <property type="match status" value="1"/>
</dbReference>
<feature type="domain" description="Hydantoinase B/oxoprolinase" evidence="1">
    <location>
        <begin position="6"/>
        <end position="516"/>
    </location>
</feature>
<reference evidence="3" key="1">
    <citation type="submission" date="2017-02" db="EMBL/GenBank/DDBJ databases">
        <authorList>
            <person name="Varghese N."/>
            <person name="Submissions S."/>
        </authorList>
    </citation>
    <scope>NUCLEOTIDE SEQUENCE [LARGE SCALE GENOMIC DNA]</scope>
    <source>
        <strain evidence="3">ATCC 27094</strain>
    </source>
</reference>
<dbReference type="AlphaFoldDB" id="A0A1T4T846"/>
<protein>
    <submittedName>
        <fullName evidence="2">N-methylhydantoinase B</fullName>
    </submittedName>
</protein>
<evidence type="ECO:0000313" key="2">
    <source>
        <dbReference type="EMBL" id="SKA36644.1"/>
    </source>
</evidence>
<dbReference type="GO" id="GO:0017168">
    <property type="term" value="F:5-oxoprolinase (ATP-hydrolyzing) activity"/>
    <property type="evidence" value="ECO:0007669"/>
    <property type="project" value="TreeGrafter"/>
</dbReference>
<dbReference type="EMBL" id="FUWJ01000014">
    <property type="protein sequence ID" value="SKA36644.1"/>
    <property type="molecule type" value="Genomic_DNA"/>
</dbReference>
<dbReference type="PANTHER" id="PTHR11365:SF23">
    <property type="entry name" value="HYPOTHETICAL 5-OXOPROLINASE (EUROFUNG)-RELATED"/>
    <property type="match status" value="1"/>
</dbReference>
<dbReference type="STRING" id="225324.SAMN02745126_05815"/>
<dbReference type="InterPro" id="IPR003692">
    <property type="entry name" value="Hydantoinase_B"/>
</dbReference>